<name>A0A9D4GPA9_DREPO</name>
<comment type="caution">
    <text evidence="1">The sequence shown here is derived from an EMBL/GenBank/DDBJ whole genome shotgun (WGS) entry which is preliminary data.</text>
</comment>
<sequence>MPSQGGLELIFRDQPCIQSELDHRVSNQNLRVQSVTGRFVTGRVSNKNLREQSATRRVSNFQTGISRAKLRRLLVANVTRLLDSVSLSSLEQTTHSKRLKATLH</sequence>
<reference evidence="1" key="2">
    <citation type="submission" date="2020-11" db="EMBL/GenBank/DDBJ databases">
        <authorList>
            <person name="McCartney M.A."/>
            <person name="Auch B."/>
            <person name="Kono T."/>
            <person name="Mallez S."/>
            <person name="Becker A."/>
            <person name="Gohl D.M."/>
            <person name="Silverstein K.A.T."/>
            <person name="Koren S."/>
            <person name="Bechman K.B."/>
            <person name="Herman A."/>
            <person name="Abrahante J.E."/>
            <person name="Garbe J."/>
        </authorList>
    </citation>
    <scope>NUCLEOTIDE SEQUENCE</scope>
    <source>
        <strain evidence="1">Duluth1</strain>
        <tissue evidence="1">Whole animal</tissue>
    </source>
</reference>
<dbReference type="Proteomes" id="UP000828390">
    <property type="component" value="Unassembled WGS sequence"/>
</dbReference>
<gene>
    <name evidence="1" type="ORF">DPMN_120623</name>
</gene>
<evidence type="ECO:0000313" key="2">
    <source>
        <dbReference type="Proteomes" id="UP000828390"/>
    </source>
</evidence>
<evidence type="ECO:0000313" key="1">
    <source>
        <dbReference type="EMBL" id="KAH3818895.1"/>
    </source>
</evidence>
<organism evidence="1 2">
    <name type="scientific">Dreissena polymorpha</name>
    <name type="common">Zebra mussel</name>
    <name type="synonym">Mytilus polymorpha</name>
    <dbReference type="NCBI Taxonomy" id="45954"/>
    <lineage>
        <taxon>Eukaryota</taxon>
        <taxon>Metazoa</taxon>
        <taxon>Spiralia</taxon>
        <taxon>Lophotrochozoa</taxon>
        <taxon>Mollusca</taxon>
        <taxon>Bivalvia</taxon>
        <taxon>Autobranchia</taxon>
        <taxon>Heteroconchia</taxon>
        <taxon>Euheterodonta</taxon>
        <taxon>Imparidentia</taxon>
        <taxon>Neoheterodontei</taxon>
        <taxon>Myida</taxon>
        <taxon>Dreissenoidea</taxon>
        <taxon>Dreissenidae</taxon>
        <taxon>Dreissena</taxon>
    </lineage>
</organism>
<proteinExistence type="predicted"/>
<dbReference type="EMBL" id="JAIWYP010000005">
    <property type="protein sequence ID" value="KAH3818895.1"/>
    <property type="molecule type" value="Genomic_DNA"/>
</dbReference>
<dbReference type="AlphaFoldDB" id="A0A9D4GPA9"/>
<reference evidence="1" key="1">
    <citation type="journal article" date="2019" name="bioRxiv">
        <title>The Genome of the Zebra Mussel, Dreissena polymorpha: A Resource for Invasive Species Research.</title>
        <authorList>
            <person name="McCartney M.A."/>
            <person name="Auch B."/>
            <person name="Kono T."/>
            <person name="Mallez S."/>
            <person name="Zhang Y."/>
            <person name="Obille A."/>
            <person name="Becker A."/>
            <person name="Abrahante J.E."/>
            <person name="Garbe J."/>
            <person name="Badalamenti J.P."/>
            <person name="Herman A."/>
            <person name="Mangelson H."/>
            <person name="Liachko I."/>
            <person name="Sullivan S."/>
            <person name="Sone E.D."/>
            <person name="Koren S."/>
            <person name="Silverstein K.A.T."/>
            <person name="Beckman K.B."/>
            <person name="Gohl D.M."/>
        </authorList>
    </citation>
    <scope>NUCLEOTIDE SEQUENCE</scope>
    <source>
        <strain evidence="1">Duluth1</strain>
        <tissue evidence="1">Whole animal</tissue>
    </source>
</reference>
<keyword evidence="2" id="KW-1185">Reference proteome</keyword>
<protein>
    <submittedName>
        <fullName evidence="1">Uncharacterized protein</fullName>
    </submittedName>
</protein>
<accession>A0A9D4GPA9</accession>